<proteinExistence type="predicted"/>
<dbReference type="eggNOG" id="KOG0192">
    <property type="taxonomic scope" value="Eukaryota"/>
</dbReference>
<dbReference type="HOGENOM" id="CLU_606981_0_0_1"/>
<dbReference type="InterPro" id="IPR051681">
    <property type="entry name" value="Ser/Thr_Kinases-Pseudokinases"/>
</dbReference>
<dbReference type="Proteomes" id="UP000030669">
    <property type="component" value="Unassembled WGS sequence"/>
</dbReference>
<dbReference type="GO" id="GO:0004674">
    <property type="term" value="F:protein serine/threonine kinase activity"/>
    <property type="evidence" value="ECO:0007669"/>
    <property type="project" value="TreeGrafter"/>
</dbReference>
<sequence length="451" mass="51421">MAFKRTHNTSHTSGNNSSSKPTKTDDDKYSLWEYKCPVNAGLNRIKEEAERVKSKLEDIDRTKQYICSEIIDLPHLCEADKVRFTGTLQGLNALSASTELHPDILGIPLPVINILVNTLQLTIDETPIWDGPSNTDSRVLNKFRMECEAALRHICYHYDVVPPFLIIEDRDVQTPAFNSQLKVPAGYGLVYRTKWKGKDVAIKALTELTNSNNLESVSEKNVKRFRREMVVWKQVWHDSIAPLLGIWEWHEAGSALHCMVSPWAKYRDLWTYLQISPRDKAYDPLKILVNIADALSYLHAHNPPLVHSDLHPGNVLITHNLEPKLTDFGLSTFYGSLTTAGTETEKGAFQYLAPELMSFSGKRDPKPASDMYAFGCLGYTAYTSQWPWPQHRSRSAVTYVVKRLGERPARPSEPEIPEAVWTTIESCWAQDPEERMTSLEAWQRLRALRRD</sequence>
<dbReference type="InterPro" id="IPR000719">
    <property type="entry name" value="Prot_kinase_dom"/>
</dbReference>
<keyword evidence="3" id="KW-0808">Transferase</keyword>
<organism evidence="3 4">
    <name type="scientific">Gloeophyllum trabeum (strain ATCC 11539 / FP-39264 / Madison 617)</name>
    <name type="common">Brown rot fungus</name>
    <dbReference type="NCBI Taxonomy" id="670483"/>
    <lineage>
        <taxon>Eukaryota</taxon>
        <taxon>Fungi</taxon>
        <taxon>Dikarya</taxon>
        <taxon>Basidiomycota</taxon>
        <taxon>Agaricomycotina</taxon>
        <taxon>Agaricomycetes</taxon>
        <taxon>Gloeophyllales</taxon>
        <taxon>Gloeophyllaceae</taxon>
        <taxon>Gloeophyllum</taxon>
    </lineage>
</organism>
<dbReference type="OrthoDB" id="4062651at2759"/>
<dbReference type="Pfam" id="PF00069">
    <property type="entry name" value="Pkinase"/>
    <property type="match status" value="1"/>
</dbReference>
<dbReference type="Gene3D" id="1.10.510.10">
    <property type="entry name" value="Transferase(Phosphotransferase) domain 1"/>
    <property type="match status" value="1"/>
</dbReference>
<keyword evidence="3" id="KW-0418">Kinase</keyword>
<dbReference type="GeneID" id="19301569"/>
<dbReference type="GO" id="GO:0005524">
    <property type="term" value="F:ATP binding"/>
    <property type="evidence" value="ECO:0007669"/>
    <property type="project" value="InterPro"/>
</dbReference>
<gene>
    <name evidence="3" type="ORF">GLOTRDRAFT_127493</name>
</gene>
<dbReference type="AlphaFoldDB" id="S7QCJ8"/>
<dbReference type="KEGG" id="gtr:GLOTRDRAFT_127493"/>
<name>S7QCJ8_GLOTA</name>
<evidence type="ECO:0000259" key="2">
    <source>
        <dbReference type="PROSITE" id="PS50011"/>
    </source>
</evidence>
<dbReference type="PROSITE" id="PS50011">
    <property type="entry name" value="PROTEIN_KINASE_DOM"/>
    <property type="match status" value="1"/>
</dbReference>
<evidence type="ECO:0000256" key="1">
    <source>
        <dbReference type="SAM" id="MobiDB-lite"/>
    </source>
</evidence>
<feature type="region of interest" description="Disordered" evidence="1">
    <location>
        <begin position="1"/>
        <end position="27"/>
    </location>
</feature>
<evidence type="ECO:0000313" key="4">
    <source>
        <dbReference type="Proteomes" id="UP000030669"/>
    </source>
</evidence>
<dbReference type="CDD" id="cd14014">
    <property type="entry name" value="STKc_PknB_like"/>
    <property type="match status" value="1"/>
</dbReference>
<dbReference type="InterPro" id="IPR011009">
    <property type="entry name" value="Kinase-like_dom_sf"/>
</dbReference>
<dbReference type="RefSeq" id="XP_007864267.1">
    <property type="nucleotide sequence ID" value="XM_007866076.1"/>
</dbReference>
<dbReference type="PANTHER" id="PTHR44329">
    <property type="entry name" value="SERINE/THREONINE-PROTEIN KINASE TNNI3K-RELATED"/>
    <property type="match status" value="1"/>
</dbReference>
<dbReference type="SUPFAM" id="SSF56112">
    <property type="entry name" value="Protein kinase-like (PK-like)"/>
    <property type="match status" value="1"/>
</dbReference>
<feature type="compositionally biased region" description="Low complexity" evidence="1">
    <location>
        <begin position="9"/>
        <end position="19"/>
    </location>
</feature>
<protein>
    <submittedName>
        <fullName evidence="3">Kinase-like protein</fullName>
    </submittedName>
</protein>
<feature type="domain" description="Protein kinase" evidence="2">
    <location>
        <begin position="176"/>
        <end position="448"/>
    </location>
</feature>
<accession>S7QCJ8</accession>
<dbReference type="EMBL" id="KB469299">
    <property type="protein sequence ID" value="EPQ57118.1"/>
    <property type="molecule type" value="Genomic_DNA"/>
</dbReference>
<keyword evidence="4" id="KW-1185">Reference proteome</keyword>
<evidence type="ECO:0000313" key="3">
    <source>
        <dbReference type="EMBL" id="EPQ57118.1"/>
    </source>
</evidence>
<dbReference type="STRING" id="670483.S7QCJ8"/>
<reference evidence="3 4" key="1">
    <citation type="journal article" date="2012" name="Science">
        <title>The Paleozoic origin of enzymatic lignin decomposition reconstructed from 31 fungal genomes.</title>
        <authorList>
            <person name="Floudas D."/>
            <person name="Binder M."/>
            <person name="Riley R."/>
            <person name="Barry K."/>
            <person name="Blanchette R.A."/>
            <person name="Henrissat B."/>
            <person name="Martinez A.T."/>
            <person name="Otillar R."/>
            <person name="Spatafora J.W."/>
            <person name="Yadav J.S."/>
            <person name="Aerts A."/>
            <person name="Benoit I."/>
            <person name="Boyd A."/>
            <person name="Carlson A."/>
            <person name="Copeland A."/>
            <person name="Coutinho P.M."/>
            <person name="de Vries R.P."/>
            <person name="Ferreira P."/>
            <person name="Findley K."/>
            <person name="Foster B."/>
            <person name="Gaskell J."/>
            <person name="Glotzer D."/>
            <person name="Gorecki P."/>
            <person name="Heitman J."/>
            <person name="Hesse C."/>
            <person name="Hori C."/>
            <person name="Igarashi K."/>
            <person name="Jurgens J.A."/>
            <person name="Kallen N."/>
            <person name="Kersten P."/>
            <person name="Kohler A."/>
            <person name="Kuees U."/>
            <person name="Kumar T.K.A."/>
            <person name="Kuo A."/>
            <person name="LaButti K."/>
            <person name="Larrondo L.F."/>
            <person name="Lindquist E."/>
            <person name="Ling A."/>
            <person name="Lombard V."/>
            <person name="Lucas S."/>
            <person name="Lundell T."/>
            <person name="Martin R."/>
            <person name="McLaughlin D.J."/>
            <person name="Morgenstern I."/>
            <person name="Morin E."/>
            <person name="Murat C."/>
            <person name="Nagy L.G."/>
            <person name="Nolan M."/>
            <person name="Ohm R.A."/>
            <person name="Patyshakuliyeva A."/>
            <person name="Rokas A."/>
            <person name="Ruiz-Duenas F.J."/>
            <person name="Sabat G."/>
            <person name="Salamov A."/>
            <person name="Samejima M."/>
            <person name="Schmutz J."/>
            <person name="Slot J.C."/>
            <person name="St John F."/>
            <person name="Stenlid J."/>
            <person name="Sun H."/>
            <person name="Sun S."/>
            <person name="Syed K."/>
            <person name="Tsang A."/>
            <person name="Wiebenga A."/>
            <person name="Young D."/>
            <person name="Pisabarro A."/>
            <person name="Eastwood D.C."/>
            <person name="Martin F."/>
            <person name="Cullen D."/>
            <person name="Grigoriev I.V."/>
            <person name="Hibbett D.S."/>
        </authorList>
    </citation>
    <scope>NUCLEOTIDE SEQUENCE [LARGE SCALE GENOMIC DNA]</scope>
    <source>
        <strain evidence="3 4">ATCC 11539</strain>
    </source>
</reference>